<evidence type="ECO:0000256" key="14">
    <source>
        <dbReference type="ARBA" id="ARBA00023221"/>
    </source>
</evidence>
<dbReference type="GO" id="GO:0042632">
    <property type="term" value="P:cholesterol homeostasis"/>
    <property type="evidence" value="ECO:0007669"/>
    <property type="project" value="TreeGrafter"/>
</dbReference>
<feature type="transmembrane region" description="Helical" evidence="17">
    <location>
        <begin position="641"/>
        <end position="662"/>
    </location>
</feature>
<comment type="catalytic activity">
    <reaction evidence="15">
        <text>cholesterol(in) = cholesterol(out)</text>
        <dbReference type="Rhea" id="RHEA:39747"/>
        <dbReference type="ChEBI" id="CHEBI:16113"/>
    </reaction>
</comment>
<feature type="transmembrane region" description="Helical" evidence="17">
    <location>
        <begin position="1129"/>
        <end position="1146"/>
    </location>
</feature>
<keyword evidence="11" id="KW-1015">Disulfide bond</keyword>
<feature type="transmembrane region" description="Helical" evidence="17">
    <location>
        <begin position="1153"/>
        <end position="1172"/>
    </location>
</feature>
<keyword evidence="10 17" id="KW-0472">Membrane</keyword>
<keyword evidence="3" id="KW-0813">Transport</keyword>
<evidence type="ECO:0000256" key="9">
    <source>
        <dbReference type="ARBA" id="ARBA00023098"/>
    </source>
</evidence>
<reference evidence="21" key="1">
    <citation type="submission" date="2011-08" db="EMBL/GenBank/DDBJ databases">
        <authorList>
            <person name="Rombauts S."/>
        </authorList>
    </citation>
    <scope>NUCLEOTIDE SEQUENCE</scope>
    <source>
        <strain evidence="21">London</strain>
    </source>
</reference>
<dbReference type="EnsemblMetazoa" id="tetur02g02790.1">
    <property type="protein sequence ID" value="tetur02g02790.1"/>
    <property type="gene ID" value="tetur02g02790"/>
</dbReference>
<feature type="transmembrane region" description="Helical" evidence="17">
    <location>
        <begin position="365"/>
        <end position="382"/>
    </location>
</feature>
<feature type="transmembrane region" description="Helical" evidence="17">
    <location>
        <begin position="266"/>
        <end position="291"/>
    </location>
</feature>
<keyword evidence="5 17" id="KW-0812">Transmembrane</keyword>
<dbReference type="PANTHER" id="PTHR45727">
    <property type="entry name" value="NPC INTRACELLULAR CHOLESTEROL TRANSPORTER 1"/>
    <property type="match status" value="1"/>
</dbReference>
<dbReference type="PANTHER" id="PTHR45727:SF2">
    <property type="entry name" value="NPC INTRACELLULAR CHOLESTEROL TRANSPORTER 1"/>
    <property type="match status" value="1"/>
</dbReference>
<dbReference type="FunFam" id="1.20.1640.10:FF:000008">
    <property type="entry name" value="NPC intracellular cholesterol transporter 1"/>
    <property type="match status" value="1"/>
</dbReference>
<dbReference type="GO" id="GO:0005319">
    <property type="term" value="F:lipid transporter activity"/>
    <property type="evidence" value="ECO:0007669"/>
    <property type="project" value="InterPro"/>
</dbReference>
<feature type="signal peptide" evidence="18">
    <location>
        <begin position="1"/>
        <end position="24"/>
    </location>
</feature>
<dbReference type="GO" id="GO:0005886">
    <property type="term" value="C:plasma membrane"/>
    <property type="evidence" value="ECO:0007669"/>
    <property type="project" value="TreeGrafter"/>
</dbReference>
<feature type="domain" description="SSD" evidence="19">
    <location>
        <begin position="640"/>
        <end position="805"/>
    </location>
</feature>
<accession>T1JUZ8</accession>
<evidence type="ECO:0000256" key="5">
    <source>
        <dbReference type="ARBA" id="ARBA00022692"/>
    </source>
</evidence>
<dbReference type="eggNOG" id="KOG1933">
    <property type="taxonomic scope" value="Eukaryota"/>
</dbReference>
<gene>
    <name evidence="20" type="primary">107371500</name>
</gene>
<keyword evidence="12" id="KW-1207">Sterol metabolism</keyword>
<feature type="region of interest" description="Disordered" evidence="16">
    <location>
        <begin position="300"/>
        <end position="319"/>
    </location>
</feature>
<keyword evidence="4" id="KW-0153">Cholesterol metabolism</keyword>
<dbReference type="InterPro" id="IPR032190">
    <property type="entry name" value="NPC1_N"/>
</dbReference>
<feature type="transmembrane region" description="Helical" evidence="17">
    <location>
        <begin position="704"/>
        <end position="726"/>
    </location>
</feature>
<evidence type="ECO:0000256" key="10">
    <source>
        <dbReference type="ARBA" id="ARBA00023136"/>
    </source>
</evidence>
<dbReference type="KEGG" id="tut:107371500"/>
<dbReference type="InterPro" id="IPR000731">
    <property type="entry name" value="SSD"/>
</dbReference>
<dbReference type="Pfam" id="PF22314">
    <property type="entry name" value="NPC1_MLD"/>
    <property type="match status" value="1"/>
</dbReference>
<evidence type="ECO:0000256" key="12">
    <source>
        <dbReference type="ARBA" id="ARBA00023166"/>
    </source>
</evidence>
<organism evidence="20 21">
    <name type="scientific">Tetranychus urticae</name>
    <name type="common">Two-spotted spider mite</name>
    <dbReference type="NCBI Taxonomy" id="32264"/>
    <lineage>
        <taxon>Eukaryota</taxon>
        <taxon>Metazoa</taxon>
        <taxon>Ecdysozoa</taxon>
        <taxon>Arthropoda</taxon>
        <taxon>Chelicerata</taxon>
        <taxon>Arachnida</taxon>
        <taxon>Acari</taxon>
        <taxon>Acariformes</taxon>
        <taxon>Trombidiformes</taxon>
        <taxon>Prostigmata</taxon>
        <taxon>Eleutherengona</taxon>
        <taxon>Raphignathae</taxon>
        <taxon>Tetranychoidea</taxon>
        <taxon>Tetranychidae</taxon>
        <taxon>Tetranychus</taxon>
    </lineage>
</organism>
<dbReference type="OMA" id="WWFDVES"/>
<dbReference type="GO" id="GO:0015485">
    <property type="term" value="F:cholesterol binding"/>
    <property type="evidence" value="ECO:0007669"/>
    <property type="project" value="TreeGrafter"/>
</dbReference>
<feature type="transmembrane region" description="Helical" evidence="17">
    <location>
        <begin position="674"/>
        <end position="698"/>
    </location>
</feature>
<name>T1JUZ8_TETUR</name>
<dbReference type="InterPro" id="IPR004765">
    <property type="entry name" value="NPC1-like"/>
</dbReference>
<evidence type="ECO:0000256" key="17">
    <source>
        <dbReference type="SAM" id="Phobius"/>
    </source>
</evidence>
<keyword evidence="7 17" id="KW-1133">Transmembrane helix</keyword>
<protein>
    <recommendedName>
        <fullName evidence="19">SSD domain-containing protein</fullName>
    </recommendedName>
</protein>
<dbReference type="Gene3D" id="1.20.1640.10">
    <property type="entry name" value="Multidrug efflux transporter AcrB transmembrane domain"/>
    <property type="match status" value="2"/>
</dbReference>
<feature type="transmembrane region" description="Helical" evidence="17">
    <location>
        <begin position="747"/>
        <end position="772"/>
    </location>
</feature>
<dbReference type="GO" id="GO:0015918">
    <property type="term" value="P:sterol transport"/>
    <property type="evidence" value="ECO:0007669"/>
    <property type="project" value="TreeGrafter"/>
</dbReference>
<dbReference type="PROSITE" id="PS50156">
    <property type="entry name" value="SSD"/>
    <property type="match status" value="1"/>
</dbReference>
<evidence type="ECO:0000259" key="19">
    <source>
        <dbReference type="PROSITE" id="PS50156"/>
    </source>
</evidence>
<evidence type="ECO:0000256" key="11">
    <source>
        <dbReference type="ARBA" id="ARBA00023157"/>
    </source>
</evidence>
<evidence type="ECO:0000256" key="8">
    <source>
        <dbReference type="ARBA" id="ARBA00023055"/>
    </source>
</evidence>
<dbReference type="EMBL" id="CAEY01000790">
    <property type="status" value="NOT_ANNOTATED_CDS"/>
    <property type="molecule type" value="Genomic_DNA"/>
</dbReference>
<dbReference type="HOGENOM" id="CLU_002359_0_0_1"/>
<evidence type="ECO:0000256" key="13">
    <source>
        <dbReference type="ARBA" id="ARBA00023180"/>
    </source>
</evidence>
<comment type="subcellular location">
    <subcellularLocation>
        <location evidence="1">Endomembrane system</location>
        <topology evidence="1">Multi-pass membrane protein</topology>
    </subcellularLocation>
</comment>
<keyword evidence="9" id="KW-0443">Lipid metabolism</keyword>
<keyword evidence="14" id="KW-0753">Steroid metabolism</keyword>
<evidence type="ECO:0000256" key="18">
    <source>
        <dbReference type="SAM" id="SignalP"/>
    </source>
</evidence>
<dbReference type="InterPro" id="IPR053956">
    <property type="entry name" value="NPC1_MLD"/>
</dbReference>
<sequence length="1299" mass="144148">MYIAINLLLVSTFSLLLVGNCVESQKCVFRSVCDDFSGSIITGLKIPCVAETGPQTITDQSLLRSLQEVCPHLDPINNPTLCCDEDQINQLVDQLALPKGMLSRCPSCFYNFANYLCEMTCSPKQSTFLRLDASEPSKSKPGKQQITAISYAIEEKFAQTLFNSCVNVLAPGPGDKPIKIMCGNWGDQCNAHRLLEYVGQKDPSPFNIKFQYYPDSNDTGISPIPLVSSQCFEAPGVANKSACSCSDCPAVCKPLPQPESHEIFKIFGIDGMALVMSIIFVATTTLVVLYFTHYERRKQTHEADNNGSHPMAVSSTTPTNKFNNENALCDSTLAILPRKTIGSRLEAFLEHSFTQWGYMVTGRPILVIIIGIALVLVTGLELRNISSRITSDPVELWSSPKSQARQEKQYFDEMFGPFYRTNQLIIKRTTNEPSFLYNSSGKEYTFNSIFEKDFLLKILELEQEITSLTAKLDGETIKLNDICFSPLGNGLCAVQSVFGWFQENATHFDDDPNSNYTYLDHLVSCLSNPYALDDNLKPFHYRCLGEYGGPALPKVALAGFNLADSQKDAAAAYTQATSLVITILVNNHADKSQNKKAEAWEKVFLDYLNAFNHTRFPNLDITYFSERSVQDEINRQSLGDISTITVSYLVMFAYVSLTLGRIPSKSQFFVHSKIGLGFLGVITVIASVISSIGLMILLGFNLTLIIMEVIPFLVLAVGVDNIFILAQHLQRYNPKQNESSQDQVAKVLGKCGPSILMAFACEVTCFFIGALSTMPAIRMFALNAALALLIDFLLQMSVFIAVLYLDLERQKSSRFDILCCFQSSKNINPDPTPDDVEAGLLQKICKDHYAPFLMKDKVRLVIFISFTLWVCSSIAVVNKIEVGLDQELSMPHDSYVLKYFKAQKNDLRVGPPVYFVVGGKFDYSEIFHQEIICGASFCGENSLFNQISQASHEPESSYIVDTPASWLDDYFDWAGSSSCCRIFKNDTNIFCPSTLTDINRSKDCKQCPILDDDQTVKPKEFYAFLPDYLSDEPTANCPKGGLGAYGAAVKLGDDGRVLASHYSSYHSPLVKSSDFIEAMKSARFLASNIERAVSTALKPGEEVKVFPYSLVYVYYEQYLTIYGDSIRSLALSITAIFLVSFVLYGFDIKASLIVVFTIICIVINLMGMMYWWDISLNALSLVNLVMAAGISVEFCSHITHAYLMSNEASRVKRSQEALATMGSSVLSGITLTKFAGILVLAWSTSQIFVVFYFRMYFGIVIIGALHGLVLLPVLLSVFGGKPKLSSSFIIDNPEQAVVE</sequence>
<keyword evidence="6 18" id="KW-0732">Signal</keyword>
<comment type="similarity">
    <text evidence="2">Belongs to the patched family.</text>
</comment>
<evidence type="ECO:0000256" key="3">
    <source>
        <dbReference type="ARBA" id="ARBA00022448"/>
    </source>
</evidence>
<dbReference type="Pfam" id="PF16414">
    <property type="entry name" value="NPC1_N"/>
    <property type="match status" value="1"/>
</dbReference>
<keyword evidence="13" id="KW-0325">Glycoprotein</keyword>
<evidence type="ECO:0000256" key="2">
    <source>
        <dbReference type="ARBA" id="ARBA00005585"/>
    </source>
</evidence>
<dbReference type="NCBIfam" id="TIGR00917">
    <property type="entry name" value="2A060601"/>
    <property type="match status" value="1"/>
</dbReference>
<keyword evidence="8" id="KW-0445">Lipid transport</keyword>
<feature type="compositionally biased region" description="Polar residues" evidence="16">
    <location>
        <begin position="305"/>
        <end position="319"/>
    </location>
</feature>
<evidence type="ECO:0000313" key="20">
    <source>
        <dbReference type="EnsemblMetazoa" id="tetur02g02790.1"/>
    </source>
</evidence>
<dbReference type="SUPFAM" id="SSF82866">
    <property type="entry name" value="Multidrug efflux transporter AcrB transmembrane domain"/>
    <property type="match status" value="2"/>
</dbReference>
<dbReference type="GO" id="GO:0008203">
    <property type="term" value="P:cholesterol metabolic process"/>
    <property type="evidence" value="ECO:0007669"/>
    <property type="project" value="UniProtKB-KW"/>
</dbReference>
<feature type="transmembrane region" description="Helical" evidence="17">
    <location>
        <begin position="1178"/>
        <end position="1203"/>
    </location>
</feature>
<dbReference type="InterPro" id="IPR053958">
    <property type="entry name" value="HMGCR/SNAP/NPC1-like_SSD"/>
</dbReference>
<dbReference type="Pfam" id="PF12349">
    <property type="entry name" value="Sterol-sensing"/>
    <property type="match status" value="1"/>
</dbReference>
<evidence type="ECO:0000256" key="4">
    <source>
        <dbReference type="ARBA" id="ARBA00022548"/>
    </source>
</evidence>
<dbReference type="Proteomes" id="UP000015104">
    <property type="component" value="Unassembled WGS sequence"/>
</dbReference>
<dbReference type="GO" id="GO:0012505">
    <property type="term" value="C:endomembrane system"/>
    <property type="evidence" value="ECO:0007669"/>
    <property type="project" value="UniProtKB-SubCell"/>
</dbReference>
<dbReference type="OrthoDB" id="6510177at2759"/>
<evidence type="ECO:0000256" key="6">
    <source>
        <dbReference type="ARBA" id="ARBA00022729"/>
    </source>
</evidence>
<reference evidence="20" key="2">
    <citation type="submission" date="2015-06" db="UniProtKB">
        <authorList>
            <consortium name="EnsemblMetazoa"/>
        </authorList>
    </citation>
    <scope>IDENTIFICATION</scope>
</reference>
<evidence type="ECO:0000313" key="21">
    <source>
        <dbReference type="Proteomes" id="UP000015104"/>
    </source>
</evidence>
<dbReference type="GO" id="GO:0030299">
    <property type="term" value="P:intestinal cholesterol absorption"/>
    <property type="evidence" value="ECO:0007669"/>
    <property type="project" value="TreeGrafter"/>
</dbReference>
<evidence type="ECO:0000256" key="16">
    <source>
        <dbReference type="SAM" id="MobiDB-lite"/>
    </source>
</evidence>
<proteinExistence type="inferred from homology"/>
<evidence type="ECO:0000256" key="15">
    <source>
        <dbReference type="ARBA" id="ARBA00034049"/>
    </source>
</evidence>
<evidence type="ECO:0000256" key="1">
    <source>
        <dbReference type="ARBA" id="ARBA00004127"/>
    </source>
</evidence>
<feature type="chain" id="PRO_5004590832" description="SSD domain-containing protein" evidence="18">
    <location>
        <begin position="25"/>
        <end position="1299"/>
    </location>
</feature>
<evidence type="ECO:0000256" key="7">
    <source>
        <dbReference type="ARBA" id="ARBA00022989"/>
    </source>
</evidence>
<feature type="transmembrane region" description="Helical" evidence="17">
    <location>
        <begin position="1224"/>
        <end position="1243"/>
    </location>
</feature>
<keyword evidence="21" id="KW-1185">Reference proteome</keyword>
<feature type="transmembrane region" description="Helical" evidence="17">
    <location>
        <begin position="784"/>
        <end position="805"/>
    </location>
</feature>
<feature type="transmembrane region" description="Helical" evidence="17">
    <location>
        <begin position="1255"/>
        <end position="1278"/>
    </location>
</feature>